<organism evidence="7 8">
    <name type="scientific">Rhodotorula paludigena</name>
    <dbReference type="NCBI Taxonomy" id="86838"/>
    <lineage>
        <taxon>Eukaryota</taxon>
        <taxon>Fungi</taxon>
        <taxon>Dikarya</taxon>
        <taxon>Basidiomycota</taxon>
        <taxon>Pucciniomycotina</taxon>
        <taxon>Microbotryomycetes</taxon>
        <taxon>Sporidiobolales</taxon>
        <taxon>Sporidiobolaceae</taxon>
        <taxon>Rhodotorula</taxon>
    </lineage>
</organism>
<comment type="caution">
    <text evidence="7">The sequence shown here is derived from an EMBL/GenBank/DDBJ whole genome shotgun (WGS) entry which is preliminary data.</text>
</comment>
<evidence type="ECO:0000256" key="5">
    <source>
        <dbReference type="ARBA" id="ARBA00023002"/>
    </source>
</evidence>
<reference evidence="7 8" key="1">
    <citation type="submission" date="2021-12" db="EMBL/GenBank/DDBJ databases">
        <title>High titer production of polyol ester of fatty acids by Rhodotorula paludigena BS15 towards product separation-free biomass refinery.</title>
        <authorList>
            <person name="Mano J."/>
            <person name="Ono H."/>
            <person name="Tanaka T."/>
            <person name="Naito K."/>
            <person name="Sushida H."/>
            <person name="Ike M."/>
            <person name="Tokuyasu K."/>
            <person name="Kitaoka M."/>
        </authorList>
    </citation>
    <scope>NUCLEOTIDE SEQUENCE [LARGE SCALE GENOMIC DNA]</scope>
    <source>
        <strain evidence="7 8">BS15</strain>
    </source>
</reference>
<keyword evidence="8" id="KW-1185">Reference proteome</keyword>
<evidence type="ECO:0000256" key="1">
    <source>
        <dbReference type="ARBA" id="ARBA00001947"/>
    </source>
</evidence>
<dbReference type="SUPFAM" id="SSF53213">
    <property type="entry name" value="LigB-like"/>
    <property type="match status" value="1"/>
</dbReference>
<comment type="similarity">
    <text evidence="2">Belongs to the DODA-type extradiol aromatic ring-opening dioxygenase family.</text>
</comment>
<feature type="domain" description="Extradiol ring-cleavage dioxygenase class III enzyme subunit B" evidence="6">
    <location>
        <begin position="66"/>
        <end position="338"/>
    </location>
</feature>
<gene>
    <name evidence="7" type="ORF">Rhopal_005353-T1</name>
</gene>
<dbReference type="EMBL" id="BQKY01000011">
    <property type="protein sequence ID" value="GJN92323.1"/>
    <property type="molecule type" value="Genomic_DNA"/>
</dbReference>
<evidence type="ECO:0000256" key="3">
    <source>
        <dbReference type="ARBA" id="ARBA00022723"/>
    </source>
</evidence>
<accession>A0AAV5GQ74</accession>
<dbReference type="GO" id="GO:0008270">
    <property type="term" value="F:zinc ion binding"/>
    <property type="evidence" value="ECO:0007669"/>
    <property type="project" value="InterPro"/>
</dbReference>
<dbReference type="Pfam" id="PF02900">
    <property type="entry name" value="LigB"/>
    <property type="match status" value="1"/>
</dbReference>
<dbReference type="CDD" id="cd07363">
    <property type="entry name" value="45_DOPA_Dioxygenase"/>
    <property type="match status" value="1"/>
</dbReference>
<dbReference type="Proteomes" id="UP001342314">
    <property type="component" value="Unassembled WGS sequence"/>
</dbReference>
<dbReference type="InterPro" id="IPR004183">
    <property type="entry name" value="Xdiol_dOase_suB"/>
</dbReference>
<sequence>MSSARQDGAEVNTTPAEWRQELEALPSLEQLGGAIPAVFLAHGSPSLITPKRLADARGSSISAIQGIDGPLAHFLKDLGPALVEKYKPKALVALSAHFETPGGGITTDYGDENPLLFDYFGFPDELYKVEFKSRGDKQVAERVVQLLYEAGIRSARLTNKLEARGEDGRGFAGPGLDHGVFVPFIHMFNGTAPIPIVQVSIPSDLRPATQHAFGAALAPLRKEGVLVVAGGLTVHTFRDFSAFSPELAKPHFREWEKSIVDAVAVPEVTRSIALTSDFVQPEARRKALFSLVHHPAFRAAHPREEHFIPLYVAAGAASEGGEAKGARMVCGLWGAKTVIFGV</sequence>
<evidence type="ECO:0000259" key="6">
    <source>
        <dbReference type="Pfam" id="PF02900"/>
    </source>
</evidence>
<protein>
    <recommendedName>
        <fullName evidence="6">Extradiol ring-cleavage dioxygenase class III enzyme subunit B domain-containing protein</fullName>
    </recommendedName>
</protein>
<dbReference type="GO" id="GO:0016702">
    <property type="term" value="F:oxidoreductase activity, acting on single donors with incorporation of molecular oxygen, incorporation of two atoms of oxygen"/>
    <property type="evidence" value="ECO:0007669"/>
    <property type="project" value="UniProtKB-ARBA"/>
</dbReference>
<dbReference type="Gene3D" id="3.40.830.10">
    <property type="entry name" value="LigB-like"/>
    <property type="match status" value="1"/>
</dbReference>
<comment type="cofactor">
    <cofactor evidence="1">
        <name>Zn(2+)</name>
        <dbReference type="ChEBI" id="CHEBI:29105"/>
    </cofactor>
</comment>
<dbReference type="GO" id="GO:0008198">
    <property type="term" value="F:ferrous iron binding"/>
    <property type="evidence" value="ECO:0007669"/>
    <property type="project" value="InterPro"/>
</dbReference>
<evidence type="ECO:0000313" key="8">
    <source>
        <dbReference type="Proteomes" id="UP001342314"/>
    </source>
</evidence>
<evidence type="ECO:0000256" key="4">
    <source>
        <dbReference type="ARBA" id="ARBA00022833"/>
    </source>
</evidence>
<evidence type="ECO:0000313" key="7">
    <source>
        <dbReference type="EMBL" id="GJN92323.1"/>
    </source>
</evidence>
<dbReference type="PANTHER" id="PTHR30096:SF0">
    <property type="entry name" value="4,5-DOPA DIOXYGENASE EXTRADIOL-LIKE PROTEIN"/>
    <property type="match status" value="1"/>
</dbReference>
<keyword evidence="3" id="KW-0479">Metal-binding</keyword>
<dbReference type="PANTHER" id="PTHR30096">
    <property type="entry name" value="4,5-DOPA DIOXYGENASE EXTRADIOL-LIKE PROTEIN"/>
    <property type="match status" value="1"/>
</dbReference>
<keyword evidence="4" id="KW-0862">Zinc</keyword>
<keyword evidence="5" id="KW-0560">Oxidoreductase</keyword>
<proteinExistence type="inferred from homology"/>
<name>A0AAV5GQ74_9BASI</name>
<dbReference type="InterPro" id="IPR014436">
    <property type="entry name" value="Extradiol_dOase_DODA"/>
</dbReference>
<dbReference type="AlphaFoldDB" id="A0AAV5GQ74"/>
<evidence type="ECO:0000256" key="2">
    <source>
        <dbReference type="ARBA" id="ARBA00007581"/>
    </source>
</evidence>